<evidence type="ECO:0000259" key="1">
    <source>
        <dbReference type="Pfam" id="PF01936"/>
    </source>
</evidence>
<reference evidence="2" key="1">
    <citation type="submission" date="2018-06" db="EMBL/GenBank/DDBJ databases">
        <authorList>
            <person name="Zhirakovskaya E."/>
        </authorList>
    </citation>
    <scope>NUCLEOTIDE SEQUENCE</scope>
</reference>
<proteinExistence type="predicted"/>
<dbReference type="EMBL" id="UOGA01000270">
    <property type="protein sequence ID" value="VAX24338.1"/>
    <property type="molecule type" value="Genomic_DNA"/>
</dbReference>
<dbReference type="InterPro" id="IPR021139">
    <property type="entry name" value="NYN"/>
</dbReference>
<organism evidence="2">
    <name type="scientific">hydrothermal vent metagenome</name>
    <dbReference type="NCBI Taxonomy" id="652676"/>
    <lineage>
        <taxon>unclassified sequences</taxon>
        <taxon>metagenomes</taxon>
        <taxon>ecological metagenomes</taxon>
    </lineage>
</organism>
<accession>A0A3B1CK68</accession>
<evidence type="ECO:0000313" key="2">
    <source>
        <dbReference type="EMBL" id="VAX24338.1"/>
    </source>
</evidence>
<dbReference type="Pfam" id="PF01936">
    <property type="entry name" value="NYN"/>
    <property type="match status" value="1"/>
</dbReference>
<dbReference type="PANTHER" id="PTHR35458">
    <property type="entry name" value="SLR0755 PROTEIN"/>
    <property type="match status" value="1"/>
</dbReference>
<dbReference type="AlphaFoldDB" id="A0A3B1CK68"/>
<dbReference type="GO" id="GO:0004540">
    <property type="term" value="F:RNA nuclease activity"/>
    <property type="evidence" value="ECO:0007669"/>
    <property type="project" value="InterPro"/>
</dbReference>
<gene>
    <name evidence="2" type="ORF">MNBD_NITROSPINAE04-1058</name>
</gene>
<protein>
    <recommendedName>
        <fullName evidence="1">NYN domain-containing protein</fullName>
    </recommendedName>
</protein>
<dbReference type="InterPro" id="IPR047140">
    <property type="entry name" value="LabA"/>
</dbReference>
<dbReference type="Gene3D" id="3.40.50.1010">
    <property type="entry name" value="5'-nuclease"/>
    <property type="match status" value="1"/>
</dbReference>
<sequence length="162" mass="18554">MSNLVYQKVGVFIDAENIELSGYNIFGGRTNYALLIEDIGGREITRIIYYKPIHKNISEDFRRFWTNLGGEIKQPIKNADAWLTIDAVTLSEKLDVVVLVGGDKDYLPLIWYLKNRGCKVEVWSYPETSSEMIKEAADLFVPLDDRFMIQEKQKQGSRGKGN</sequence>
<feature type="domain" description="NYN" evidence="1">
    <location>
        <begin position="8"/>
        <end position="143"/>
    </location>
</feature>
<name>A0A3B1CK68_9ZZZZ</name>
<dbReference type="PANTHER" id="PTHR35458:SF8">
    <property type="entry name" value="SLR0650 PROTEIN"/>
    <property type="match status" value="1"/>
</dbReference>